<accession>A0A5B7H7I2</accession>
<protein>
    <submittedName>
        <fullName evidence="1">Uncharacterized protein</fullName>
    </submittedName>
</protein>
<dbReference type="EMBL" id="VSRR010025704">
    <property type="protein sequence ID" value="MPC67052.1"/>
    <property type="molecule type" value="Genomic_DNA"/>
</dbReference>
<sequence>MNPRRAAPRPGCPGSLGWCAARLGAHPPFRPSLCCPCLSVCPLSPRVCQRYHLFPLCPPLPTRGQLVSSTHHAPSATQRPTTVS</sequence>
<organism evidence="1 2">
    <name type="scientific">Portunus trituberculatus</name>
    <name type="common">Swimming crab</name>
    <name type="synonym">Neptunus trituberculatus</name>
    <dbReference type="NCBI Taxonomy" id="210409"/>
    <lineage>
        <taxon>Eukaryota</taxon>
        <taxon>Metazoa</taxon>
        <taxon>Ecdysozoa</taxon>
        <taxon>Arthropoda</taxon>
        <taxon>Crustacea</taxon>
        <taxon>Multicrustacea</taxon>
        <taxon>Malacostraca</taxon>
        <taxon>Eumalacostraca</taxon>
        <taxon>Eucarida</taxon>
        <taxon>Decapoda</taxon>
        <taxon>Pleocyemata</taxon>
        <taxon>Brachyura</taxon>
        <taxon>Eubrachyura</taxon>
        <taxon>Portunoidea</taxon>
        <taxon>Portunidae</taxon>
        <taxon>Portuninae</taxon>
        <taxon>Portunus</taxon>
    </lineage>
</organism>
<evidence type="ECO:0000313" key="1">
    <source>
        <dbReference type="EMBL" id="MPC67052.1"/>
    </source>
</evidence>
<keyword evidence="2" id="KW-1185">Reference proteome</keyword>
<proteinExistence type="predicted"/>
<reference evidence="1 2" key="1">
    <citation type="submission" date="2019-05" db="EMBL/GenBank/DDBJ databases">
        <title>Another draft genome of Portunus trituberculatus and its Hox gene families provides insights of decapod evolution.</title>
        <authorList>
            <person name="Jeong J.-H."/>
            <person name="Song I."/>
            <person name="Kim S."/>
            <person name="Choi T."/>
            <person name="Kim D."/>
            <person name="Ryu S."/>
            <person name="Kim W."/>
        </authorList>
    </citation>
    <scope>NUCLEOTIDE SEQUENCE [LARGE SCALE GENOMIC DNA]</scope>
    <source>
        <tissue evidence="1">Muscle</tissue>
    </source>
</reference>
<gene>
    <name evidence="1" type="ORF">E2C01_061214</name>
</gene>
<dbReference type="AlphaFoldDB" id="A0A5B7H7I2"/>
<evidence type="ECO:0000313" key="2">
    <source>
        <dbReference type="Proteomes" id="UP000324222"/>
    </source>
</evidence>
<name>A0A5B7H7I2_PORTR</name>
<comment type="caution">
    <text evidence="1">The sequence shown here is derived from an EMBL/GenBank/DDBJ whole genome shotgun (WGS) entry which is preliminary data.</text>
</comment>
<dbReference type="Proteomes" id="UP000324222">
    <property type="component" value="Unassembled WGS sequence"/>
</dbReference>